<accession>A0AAD3SJY2</accession>
<gene>
    <name evidence="1" type="ORF">Nepgr_013537</name>
</gene>
<comment type="caution">
    <text evidence="1">The sequence shown here is derived from an EMBL/GenBank/DDBJ whole genome shotgun (WGS) entry which is preliminary data.</text>
</comment>
<organism evidence="1 2">
    <name type="scientific">Nepenthes gracilis</name>
    <name type="common">Slender pitcher plant</name>
    <dbReference type="NCBI Taxonomy" id="150966"/>
    <lineage>
        <taxon>Eukaryota</taxon>
        <taxon>Viridiplantae</taxon>
        <taxon>Streptophyta</taxon>
        <taxon>Embryophyta</taxon>
        <taxon>Tracheophyta</taxon>
        <taxon>Spermatophyta</taxon>
        <taxon>Magnoliopsida</taxon>
        <taxon>eudicotyledons</taxon>
        <taxon>Gunneridae</taxon>
        <taxon>Pentapetalae</taxon>
        <taxon>Caryophyllales</taxon>
        <taxon>Nepenthaceae</taxon>
        <taxon>Nepenthes</taxon>
    </lineage>
</organism>
<dbReference type="EMBL" id="BSYO01000011">
    <property type="protein sequence ID" value="GMH11696.1"/>
    <property type="molecule type" value="Genomic_DNA"/>
</dbReference>
<proteinExistence type="predicted"/>
<sequence length="78" mass="8480">MNLLLDPVQCMAGDVIFRPCSSLAFPAIPAYWMRSDAGDGAVEALQTPFASSCWISPAARWLLVFAGFEVSMLLVPRC</sequence>
<reference evidence="1" key="1">
    <citation type="submission" date="2023-05" db="EMBL/GenBank/DDBJ databases">
        <title>Nepenthes gracilis genome sequencing.</title>
        <authorList>
            <person name="Fukushima K."/>
        </authorList>
    </citation>
    <scope>NUCLEOTIDE SEQUENCE</scope>
    <source>
        <strain evidence="1">SING2019-196</strain>
    </source>
</reference>
<dbReference type="AlphaFoldDB" id="A0AAD3SJY2"/>
<evidence type="ECO:0000313" key="1">
    <source>
        <dbReference type="EMBL" id="GMH11696.1"/>
    </source>
</evidence>
<evidence type="ECO:0000313" key="2">
    <source>
        <dbReference type="Proteomes" id="UP001279734"/>
    </source>
</evidence>
<protein>
    <submittedName>
        <fullName evidence="1">Uncharacterized protein</fullName>
    </submittedName>
</protein>
<keyword evidence="2" id="KW-1185">Reference proteome</keyword>
<dbReference type="Proteomes" id="UP001279734">
    <property type="component" value="Unassembled WGS sequence"/>
</dbReference>
<name>A0AAD3SJY2_NEPGR</name>